<reference evidence="2 3" key="1">
    <citation type="journal article" date="2019" name="Mol. Biol. Evol.">
        <title>Blast fungal genomes show frequent chromosomal changes, gene gains and losses, and effector gene turnover.</title>
        <authorList>
            <person name="Gomez Luciano L.B."/>
            <person name="Jason Tsai I."/>
            <person name="Chuma I."/>
            <person name="Tosa Y."/>
            <person name="Chen Y.H."/>
            <person name="Li J.Y."/>
            <person name="Li M.Y."/>
            <person name="Jade Lu M.Y."/>
            <person name="Nakayashiki H."/>
            <person name="Li W.H."/>
        </authorList>
    </citation>
    <scope>NUCLEOTIDE SEQUENCE [LARGE SCALE GENOMIC DNA]</scope>
    <source>
        <strain evidence="2">MZ5-1-6</strain>
    </source>
</reference>
<organism evidence="2 3">
    <name type="scientific">Pyricularia oryzae</name>
    <name type="common">Rice blast fungus</name>
    <name type="synonym">Magnaporthe oryzae</name>
    <dbReference type="NCBI Taxonomy" id="318829"/>
    <lineage>
        <taxon>Eukaryota</taxon>
        <taxon>Fungi</taxon>
        <taxon>Dikarya</taxon>
        <taxon>Ascomycota</taxon>
        <taxon>Pezizomycotina</taxon>
        <taxon>Sordariomycetes</taxon>
        <taxon>Sordariomycetidae</taxon>
        <taxon>Magnaporthales</taxon>
        <taxon>Pyriculariaceae</taxon>
        <taxon>Pyricularia</taxon>
    </lineage>
</organism>
<dbReference type="Proteomes" id="UP000294847">
    <property type="component" value="Chromosome 3"/>
</dbReference>
<proteinExistence type="predicted"/>
<dbReference type="CDD" id="cd02440">
    <property type="entry name" value="AdoMet_MTases"/>
    <property type="match status" value="1"/>
</dbReference>
<gene>
    <name evidence="2" type="ORF">PoMZ_03582</name>
</gene>
<evidence type="ECO:0000313" key="2">
    <source>
        <dbReference type="EMBL" id="QBZ58626.1"/>
    </source>
</evidence>
<dbReference type="EMBL" id="CP034206">
    <property type="protein sequence ID" value="QBZ58626.1"/>
    <property type="molecule type" value="Genomic_DNA"/>
</dbReference>
<accession>A0A4P7NBU9</accession>
<dbReference type="InterPro" id="IPR019410">
    <property type="entry name" value="Methyltransf_16"/>
</dbReference>
<evidence type="ECO:0000313" key="3">
    <source>
        <dbReference type="Proteomes" id="UP000294847"/>
    </source>
</evidence>
<dbReference type="Gene3D" id="3.40.50.150">
    <property type="entry name" value="Vaccinia Virus protein VP39"/>
    <property type="match status" value="1"/>
</dbReference>
<protein>
    <recommendedName>
        <fullName evidence="4">S-adenosylmethionine-dependent methyltransferase</fullName>
    </recommendedName>
</protein>
<dbReference type="AlphaFoldDB" id="A0A4P7NBU9"/>
<dbReference type="InterPro" id="IPR029063">
    <property type="entry name" value="SAM-dependent_MTases_sf"/>
</dbReference>
<name>A0A4P7NBU9_PYROR</name>
<evidence type="ECO:0008006" key="4">
    <source>
        <dbReference type="Google" id="ProtNLM"/>
    </source>
</evidence>
<feature type="region of interest" description="Disordered" evidence="1">
    <location>
        <begin position="89"/>
        <end position="122"/>
    </location>
</feature>
<dbReference type="SUPFAM" id="SSF53335">
    <property type="entry name" value="S-adenosyl-L-methionine-dependent methyltransferases"/>
    <property type="match status" value="1"/>
</dbReference>
<sequence>MSIDNRDHENVSHESSCALEATSTTEATVFPRHVSSPPPMTLTTVQLAPTGLLPPLRGLHDISEDVIVAALEGLRLIYCPIVPPAAAFQRRPSKSHVPPPQADSGYVSGDDEENCSGDDRGEGALDTLRADSFERDFAFRWLTSLILRADELQLTSDDAREQLVEDASALLASLTVPTASGVTEEAPEEDQDCGITREFSFDVAATTGCPGSPAPPVTVRLFDADLAASDHTGVGLQSWGASIIFSDLICKDPARLGLTESALGSRSPRIVELGAGTGLVSLVLSKLLPRIGVSSPDIVATDYHPDVLANLRANIAANEQAGEVQVAPLDWSDPVLAAPLDAPADVLVATDVVYAPEHSRWLRDCASRLLSRGGVFWLVATVRPAGRFEGISSTVEDAFGVVGDGAGAGEGLRILETAMLDKKRGVGRGDEVGYRLFKIGWASW</sequence>
<dbReference type="PANTHER" id="PTHR14614:SF147">
    <property type="entry name" value="S-ADENOSYLMETHIONINE-DEPENDENT METHYLTRANSFERASE OF THE SEVEN BETA-STRAND FAMILY"/>
    <property type="match status" value="1"/>
</dbReference>
<evidence type="ECO:0000256" key="1">
    <source>
        <dbReference type="SAM" id="MobiDB-lite"/>
    </source>
</evidence>
<dbReference type="Pfam" id="PF10294">
    <property type="entry name" value="Methyltransf_16"/>
    <property type="match status" value="1"/>
</dbReference>
<dbReference type="PANTHER" id="PTHR14614">
    <property type="entry name" value="HEPATOCELLULAR CARCINOMA-ASSOCIATED ANTIGEN"/>
    <property type="match status" value="1"/>
</dbReference>
<dbReference type="GO" id="GO:0008757">
    <property type="term" value="F:S-adenosylmethionine-dependent methyltransferase activity"/>
    <property type="evidence" value="ECO:0007669"/>
    <property type="project" value="UniProtKB-ARBA"/>
</dbReference>